<name>A0A081D8Z7_NONUL</name>
<dbReference type="PROSITE" id="PS51257">
    <property type="entry name" value="PROKAR_LIPOPROTEIN"/>
    <property type="match status" value="1"/>
</dbReference>
<protein>
    <recommendedName>
        <fullName evidence="3">Lipoprotein</fullName>
    </recommendedName>
</protein>
<proteinExistence type="predicted"/>
<reference evidence="1 2" key="1">
    <citation type="journal article" date="2014" name="Genome Announc.">
        <title>Draft Genome Sequences of Marine Flavobacterium Nonlabens Strains NR17, NR24, NR27, NR32, NR33, and Ara13.</title>
        <authorList>
            <person name="Nakanishi M."/>
            <person name="Meirelles P."/>
            <person name="Suzuki R."/>
            <person name="Takatani N."/>
            <person name="Mino S."/>
            <person name="Suda W."/>
            <person name="Oshima K."/>
            <person name="Hattori M."/>
            <person name="Ohkuma M."/>
            <person name="Hosokawa M."/>
            <person name="Miyashita K."/>
            <person name="Thompson F.L."/>
            <person name="Niwa A."/>
            <person name="Sawabe T."/>
            <person name="Sawabe T."/>
        </authorList>
    </citation>
    <scope>NUCLEOTIDE SEQUENCE [LARGE SCALE GENOMIC DNA]</scope>
    <source>
        <strain evidence="2">JCM19296</strain>
    </source>
</reference>
<sequence length="250" mass="29061">MKKVFKITLLIVTLTQIATSCNTESKPQVVIDENTVAEDFVIQEDTTMVKVLSLPVYIDSTQYIYHPTKLLSNRTKNDSRRFSISKNSYESGNSNSKYSHYRFNGQYAGFAVENIKTGEIIKITDQEINFSNVKIYNKLEYNPRVEFVLYEGHDLDTNKDERLNHRDVSALFISNLDGSKFKKLSVDFEEYLSYSFLVANDKLYFQTVKDLNGDGKYENDDEYLNYVVDLIKEDKQAIRYDTEPAFKQNQ</sequence>
<accession>A0A081D8Z7</accession>
<dbReference type="AlphaFoldDB" id="A0A081D8Z7"/>
<comment type="caution">
    <text evidence="1">The sequence shown here is derived from an EMBL/GenBank/DDBJ whole genome shotgun (WGS) entry which is preliminary data.</text>
</comment>
<evidence type="ECO:0008006" key="3">
    <source>
        <dbReference type="Google" id="ProtNLM"/>
    </source>
</evidence>
<evidence type="ECO:0000313" key="1">
    <source>
        <dbReference type="EMBL" id="GAK75393.1"/>
    </source>
</evidence>
<evidence type="ECO:0000313" key="2">
    <source>
        <dbReference type="Proteomes" id="UP000028980"/>
    </source>
</evidence>
<dbReference type="EMBL" id="BBLG01000002">
    <property type="protein sequence ID" value="GAK75393.1"/>
    <property type="molecule type" value="Genomic_DNA"/>
</dbReference>
<gene>
    <name evidence="1" type="ORF">JCM19296_985</name>
</gene>
<dbReference type="Proteomes" id="UP000028980">
    <property type="component" value="Unassembled WGS sequence"/>
</dbReference>
<organism evidence="1 2">
    <name type="scientific">Nonlabens ulvanivorans</name>
    <name type="common">Persicivirga ulvanivorans</name>
    <dbReference type="NCBI Taxonomy" id="906888"/>
    <lineage>
        <taxon>Bacteria</taxon>
        <taxon>Pseudomonadati</taxon>
        <taxon>Bacteroidota</taxon>
        <taxon>Flavobacteriia</taxon>
        <taxon>Flavobacteriales</taxon>
        <taxon>Flavobacteriaceae</taxon>
        <taxon>Nonlabens</taxon>
    </lineage>
</organism>